<dbReference type="AlphaFoldDB" id="A0A366FZM6"/>
<protein>
    <submittedName>
        <fullName evidence="1">Uncharacterized protein</fullName>
    </submittedName>
</protein>
<name>A0A366FZM6_9GAMM</name>
<accession>A0A366FZM6</accession>
<sequence>MKSNLPEHLEKVRLKAARAIDPIRPLDEYAENLKNSLFSPQRTEAGRQLPPYYLVYFLLVDLLGFRNLGQFEKLAWSVPVEYNGNAYVIEHRKMGLGVFVDNPRAHENEVRDLVNKIHKATKASQPYFEWRADNAVSKSELNVTNHTDPLYQRFEYFLGEYNKLVNAYQQEVKRRRSLSFEERMAEGSKMFDEPYSLTERIAWMAITVIESFFSFTEHVFIHLSILLGKITTGKQVTALAEADWPQKYKAVFDIDDPEAKRFYDDLVEIRRQHRNFVAHGAFGKRGEAFTFHSGAGATPVLLPHMRGSKKFALDGPLTVEDPEAISVLVSFVEYLWSGPREPARIYLQRSTLPVILTMASDGTYARAMGSCEDMDHFVNYLVNQWERSLNMDW</sequence>
<gene>
    <name evidence="1" type="ORF">DET50_1387</name>
</gene>
<comment type="caution">
    <text evidence="1">The sequence shown here is derived from an EMBL/GenBank/DDBJ whole genome shotgun (WGS) entry which is preliminary data.</text>
</comment>
<dbReference type="EMBL" id="QNRO01000038">
    <property type="protein sequence ID" value="RBP20153.1"/>
    <property type="molecule type" value="Genomic_DNA"/>
</dbReference>
<dbReference type="Proteomes" id="UP000252995">
    <property type="component" value="Unassembled WGS sequence"/>
</dbReference>
<evidence type="ECO:0000313" key="1">
    <source>
        <dbReference type="EMBL" id="RBP20153.1"/>
    </source>
</evidence>
<dbReference type="RefSeq" id="WP_220150176.1">
    <property type="nucleotide sequence ID" value="NZ_QNRO01000038.1"/>
</dbReference>
<evidence type="ECO:0000313" key="2">
    <source>
        <dbReference type="Proteomes" id="UP000252995"/>
    </source>
</evidence>
<proteinExistence type="predicted"/>
<organism evidence="1 2">
    <name type="scientific">Marinobacter pelagius</name>
    <dbReference type="NCBI Taxonomy" id="379482"/>
    <lineage>
        <taxon>Bacteria</taxon>
        <taxon>Pseudomonadati</taxon>
        <taxon>Pseudomonadota</taxon>
        <taxon>Gammaproteobacteria</taxon>
        <taxon>Pseudomonadales</taxon>
        <taxon>Marinobacteraceae</taxon>
        <taxon>Marinobacter</taxon>
    </lineage>
</organism>
<reference evidence="1 2" key="1">
    <citation type="submission" date="2018-06" db="EMBL/GenBank/DDBJ databases">
        <title>Freshwater and sediment microbial communities from various areas in North America, analyzing microbe dynamics in response to fracking.</title>
        <authorList>
            <person name="Lamendella R."/>
        </authorList>
    </citation>
    <scope>NUCLEOTIDE SEQUENCE [LARGE SCALE GENOMIC DNA]</scope>
    <source>
        <strain evidence="1 2">114J</strain>
    </source>
</reference>